<evidence type="ECO:0000313" key="28">
    <source>
        <dbReference type="Ensembl" id="ENSTMTP00000006878.1"/>
    </source>
</evidence>
<keyword evidence="7 26" id="KW-0808">Transferase</keyword>
<dbReference type="PROSITE" id="PS00379">
    <property type="entry name" value="CDP_ALCOHOL_P_TRANSF"/>
    <property type="match status" value="1"/>
</dbReference>
<dbReference type="GO" id="GO:0005794">
    <property type="term" value="C:Golgi apparatus"/>
    <property type="evidence" value="ECO:0007669"/>
    <property type="project" value="TreeGrafter"/>
</dbReference>
<dbReference type="Proteomes" id="UP000472274">
    <property type="component" value="Unplaced"/>
</dbReference>
<accession>A0A674IFH7</accession>
<evidence type="ECO:0000256" key="2">
    <source>
        <dbReference type="ARBA" id="ARBA00001946"/>
    </source>
</evidence>
<feature type="transmembrane region" description="Helical" evidence="27">
    <location>
        <begin position="52"/>
        <end position="75"/>
    </location>
</feature>
<keyword evidence="10" id="KW-0256">Endoplasmic reticulum</keyword>
<evidence type="ECO:0000256" key="9">
    <source>
        <dbReference type="ARBA" id="ARBA00022723"/>
    </source>
</evidence>
<dbReference type="GO" id="GO:0005789">
    <property type="term" value="C:endoplasmic reticulum membrane"/>
    <property type="evidence" value="ECO:0007669"/>
    <property type="project" value="UniProtKB-SubCell"/>
</dbReference>
<evidence type="ECO:0000256" key="6">
    <source>
        <dbReference type="ARBA" id="ARBA00022516"/>
    </source>
</evidence>
<evidence type="ECO:0000256" key="3">
    <source>
        <dbReference type="ARBA" id="ARBA00004477"/>
    </source>
</evidence>
<dbReference type="GO" id="GO:0004307">
    <property type="term" value="F:ethanolaminephosphotransferase activity"/>
    <property type="evidence" value="ECO:0007669"/>
    <property type="project" value="UniProtKB-EC"/>
</dbReference>
<dbReference type="PANTHER" id="PTHR10414:SF35">
    <property type="entry name" value="SELENOPROTEIN I"/>
    <property type="match status" value="1"/>
</dbReference>
<organism evidence="28 29">
    <name type="scientific">Terrapene triunguis</name>
    <name type="common">Three-toed box turtle</name>
    <dbReference type="NCBI Taxonomy" id="2587831"/>
    <lineage>
        <taxon>Eukaryota</taxon>
        <taxon>Metazoa</taxon>
        <taxon>Chordata</taxon>
        <taxon>Craniata</taxon>
        <taxon>Vertebrata</taxon>
        <taxon>Euteleostomi</taxon>
        <taxon>Archelosauria</taxon>
        <taxon>Testudinata</taxon>
        <taxon>Testudines</taxon>
        <taxon>Cryptodira</taxon>
        <taxon>Durocryptodira</taxon>
        <taxon>Testudinoidea</taxon>
        <taxon>Emydidae</taxon>
        <taxon>Terrapene</taxon>
    </lineage>
</organism>
<evidence type="ECO:0000256" key="22">
    <source>
        <dbReference type="ARBA" id="ARBA00052094"/>
    </source>
</evidence>
<evidence type="ECO:0000256" key="24">
    <source>
        <dbReference type="ARBA" id="ARBA00070294"/>
    </source>
</evidence>
<dbReference type="AlphaFoldDB" id="A0A674IFH7"/>
<name>A0A674IFH7_9SAUR</name>
<reference evidence="28" key="1">
    <citation type="submission" date="2025-08" db="UniProtKB">
        <authorList>
            <consortium name="Ensembl"/>
        </authorList>
    </citation>
    <scope>IDENTIFICATION</scope>
</reference>
<evidence type="ECO:0000256" key="1">
    <source>
        <dbReference type="ARBA" id="ARBA00001936"/>
    </source>
</evidence>
<comment type="pathway">
    <text evidence="19">Phospholipid metabolism; phosphatidylethanolamine biosynthesis; phosphatidylethanolamine from ethanolamine: step 3/3.</text>
</comment>
<evidence type="ECO:0000256" key="25">
    <source>
        <dbReference type="ARBA" id="ARBA00083013"/>
    </source>
</evidence>
<keyword evidence="17" id="KW-0464">Manganese</keyword>
<dbReference type="InterPro" id="IPR000462">
    <property type="entry name" value="CDP-OH_P_trans"/>
</dbReference>
<evidence type="ECO:0000256" key="26">
    <source>
        <dbReference type="RuleBase" id="RU003750"/>
    </source>
</evidence>
<keyword evidence="13" id="KW-0007">Acetylation</keyword>
<comment type="similarity">
    <text evidence="5 26">Belongs to the CDP-alcohol phosphatidyltransferase class-I family.</text>
</comment>
<comment type="subcellular location">
    <subcellularLocation>
        <location evidence="3">Endoplasmic reticulum membrane</location>
        <topology evidence="3">Multi-pass membrane protein</topology>
    </subcellularLocation>
</comment>
<dbReference type="GO" id="GO:0046872">
    <property type="term" value="F:metal ion binding"/>
    <property type="evidence" value="ECO:0007669"/>
    <property type="project" value="UniProtKB-KW"/>
</dbReference>
<keyword evidence="11" id="KW-0460">Magnesium</keyword>
<proteinExistence type="inferred from homology"/>
<sequence length="393" mass="44696">MLKAIFYPWKTVFSMSCIFTCLFLCSQYSAVDTNPLSVYVMQPLWNRIVKIVPLWIAPNLLTFSGFLMILINYFLLSFYDWDYTASGASPGIVPTWVWLFGACTTFCAYALDSIDGKHARRTQSSSPLGELFDHGLDSWATSIFILSYFSICSRDNGKTGISVHTMYISLSIVLLNFMFSHWEKYNTGVLFLPWGYDLSQVTLIAMYLVTAAVGVEVWHKPFLFGYYITDILVILLIGCSIFLSLPQTLYNIHKAHLKKTLKKDSLYEGLLPLVSPVLLFALLTIWVILSPCDILAKQTRLFLWMVGVVFSNVICRVIICQMSDTRSEAFHWLLFPLALVIYAAVTGLLGKNEEMALTIFTTLATAAHVHYGVWVISWIPFEFIFGIYRLLSY</sequence>
<reference evidence="28" key="2">
    <citation type="submission" date="2025-09" db="UniProtKB">
        <authorList>
            <consortium name="Ensembl"/>
        </authorList>
    </citation>
    <scope>IDENTIFICATION</scope>
</reference>
<dbReference type="InterPro" id="IPR014472">
    <property type="entry name" value="CHOPT"/>
</dbReference>
<feature type="transmembrane region" description="Helical" evidence="27">
    <location>
        <begin position="224"/>
        <end position="245"/>
    </location>
</feature>
<keyword evidence="6" id="KW-0444">Lipid biosynthesis</keyword>
<feature type="transmembrane region" description="Helical" evidence="27">
    <location>
        <begin position="161"/>
        <end position="179"/>
    </location>
</feature>
<keyword evidence="8 27" id="KW-0812">Transmembrane</keyword>
<dbReference type="PIRSF" id="PIRSF015665">
    <property type="entry name" value="CHOPT"/>
    <property type="match status" value="1"/>
</dbReference>
<evidence type="ECO:0000256" key="5">
    <source>
        <dbReference type="ARBA" id="ARBA00010441"/>
    </source>
</evidence>
<evidence type="ECO:0000256" key="7">
    <source>
        <dbReference type="ARBA" id="ARBA00022679"/>
    </source>
</evidence>
<dbReference type="Ensembl" id="ENSTMTT00000007106.1">
    <property type="protein sequence ID" value="ENSTMTP00000006878.1"/>
    <property type="gene ID" value="ENSTMTG00000004994.1"/>
</dbReference>
<dbReference type="FunFam" id="1.20.120.1760:FF:000006">
    <property type="entry name" value="Putative ethanolaminephosphotransferase 1"/>
    <property type="match status" value="1"/>
</dbReference>
<evidence type="ECO:0000256" key="10">
    <source>
        <dbReference type="ARBA" id="ARBA00022824"/>
    </source>
</evidence>
<evidence type="ECO:0000256" key="23">
    <source>
        <dbReference type="ARBA" id="ARBA00059224"/>
    </source>
</evidence>
<evidence type="ECO:0000256" key="8">
    <source>
        <dbReference type="ARBA" id="ARBA00022692"/>
    </source>
</evidence>
<keyword evidence="15 27" id="KW-0472">Membrane</keyword>
<keyword evidence="9" id="KW-0479">Metal-binding</keyword>
<dbReference type="GeneTree" id="ENSGT00950000183117"/>
<evidence type="ECO:0000313" key="29">
    <source>
        <dbReference type="Proteomes" id="UP000472274"/>
    </source>
</evidence>
<dbReference type="InParanoid" id="A0A674IFH7"/>
<comment type="function">
    <text evidence="23">Ethanolaminephosphotransferase that catalyzes the transfer of phosphoethanolamine (PE) from CDP-ethanolamine to lipid acceptors, the final step in the synthesis of PE via the 'Kennedy' pathway. PE is the second most abundant phospholipid of membranes in mammals and is involved in various membrane-related cellular processes. The enzyme is critical for the synthesis of several PE species and also catalyzes the synthesis of plasmanyl-PE, a lipid required for proper myelination and neurodevelopment, from 1-alkyl-2-acylglycerol.</text>
</comment>
<evidence type="ECO:0000256" key="21">
    <source>
        <dbReference type="ARBA" id="ARBA00048120"/>
    </source>
</evidence>
<dbReference type="InterPro" id="IPR043130">
    <property type="entry name" value="CDP-OH_PTrfase_TM_dom"/>
</dbReference>
<dbReference type="EC" id="2.7.8.1" evidence="20"/>
<keyword evidence="29" id="KW-1185">Reference proteome</keyword>
<evidence type="ECO:0000256" key="12">
    <source>
        <dbReference type="ARBA" id="ARBA00022989"/>
    </source>
</evidence>
<comment type="catalytic activity">
    <reaction evidence="22">
        <text>1-O-alkyl-2-acyl-sn-glycerol + CDP-ethanolamine = a 1-O-alkyl-2-acyl-sn-glycero-3-phosphoethanolamine + CMP + H(+)</text>
        <dbReference type="Rhea" id="RHEA:36187"/>
        <dbReference type="ChEBI" id="CHEBI:15378"/>
        <dbReference type="ChEBI" id="CHEBI:52595"/>
        <dbReference type="ChEBI" id="CHEBI:57876"/>
        <dbReference type="ChEBI" id="CHEBI:60377"/>
        <dbReference type="ChEBI" id="CHEBI:60520"/>
    </reaction>
    <physiologicalReaction direction="left-to-right" evidence="22">
        <dbReference type="Rhea" id="RHEA:36188"/>
    </physiologicalReaction>
</comment>
<keyword evidence="18" id="KW-1208">Phospholipid metabolism</keyword>
<evidence type="ECO:0000256" key="11">
    <source>
        <dbReference type="ARBA" id="ARBA00022842"/>
    </source>
</evidence>
<evidence type="ECO:0000256" key="17">
    <source>
        <dbReference type="ARBA" id="ARBA00023211"/>
    </source>
</evidence>
<dbReference type="Gene3D" id="1.20.120.1760">
    <property type="match status" value="1"/>
</dbReference>
<feature type="transmembrane region" description="Helical" evidence="27">
    <location>
        <begin position="12"/>
        <end position="31"/>
    </location>
</feature>
<evidence type="ECO:0000256" key="20">
    <source>
        <dbReference type="ARBA" id="ARBA00038986"/>
    </source>
</evidence>
<evidence type="ECO:0000256" key="15">
    <source>
        <dbReference type="ARBA" id="ARBA00023136"/>
    </source>
</evidence>
<feature type="transmembrane region" description="Helical" evidence="27">
    <location>
        <begin position="369"/>
        <end position="391"/>
    </location>
</feature>
<evidence type="ECO:0000256" key="13">
    <source>
        <dbReference type="ARBA" id="ARBA00022990"/>
    </source>
</evidence>
<keyword evidence="12 27" id="KW-1133">Transmembrane helix</keyword>
<protein>
    <recommendedName>
        <fullName evidence="24">Ethanolaminephosphotransferase 1</fullName>
        <ecNumber evidence="20">2.7.8.1</ecNumber>
    </recommendedName>
    <alternativeName>
        <fullName evidence="25">Selenoprotein I</fullName>
    </alternativeName>
</protein>
<feature type="transmembrane region" description="Helical" evidence="27">
    <location>
        <begin position="331"/>
        <end position="349"/>
    </location>
</feature>
<dbReference type="PANTHER" id="PTHR10414">
    <property type="entry name" value="ETHANOLAMINEPHOSPHOTRANSFERASE"/>
    <property type="match status" value="1"/>
</dbReference>
<evidence type="ECO:0000256" key="16">
    <source>
        <dbReference type="ARBA" id="ARBA00023209"/>
    </source>
</evidence>
<feature type="transmembrane region" description="Helical" evidence="27">
    <location>
        <begin position="301"/>
        <end position="319"/>
    </location>
</feature>
<comment type="catalytic activity">
    <reaction evidence="21">
        <text>CDP-ethanolamine + a 1,2-diacyl-sn-glycerol = a 1,2-diacyl-sn-glycero-3-phosphoethanolamine + CMP + H(+)</text>
        <dbReference type="Rhea" id="RHEA:32943"/>
        <dbReference type="ChEBI" id="CHEBI:15378"/>
        <dbReference type="ChEBI" id="CHEBI:17815"/>
        <dbReference type="ChEBI" id="CHEBI:57876"/>
        <dbReference type="ChEBI" id="CHEBI:60377"/>
        <dbReference type="ChEBI" id="CHEBI:64612"/>
        <dbReference type="EC" id="2.7.8.1"/>
    </reaction>
    <physiologicalReaction direction="left-to-right" evidence="21">
        <dbReference type="Rhea" id="RHEA:32944"/>
    </physiologicalReaction>
</comment>
<comment type="pathway">
    <text evidence="4">Lipid metabolism.</text>
</comment>
<evidence type="ECO:0000256" key="4">
    <source>
        <dbReference type="ARBA" id="ARBA00005189"/>
    </source>
</evidence>
<feature type="transmembrane region" description="Helical" evidence="27">
    <location>
        <begin position="95"/>
        <end position="111"/>
    </location>
</feature>
<evidence type="ECO:0000256" key="18">
    <source>
        <dbReference type="ARBA" id="ARBA00023264"/>
    </source>
</evidence>
<keyword evidence="16" id="KW-0594">Phospholipid biosynthesis</keyword>
<evidence type="ECO:0000256" key="27">
    <source>
        <dbReference type="SAM" id="Phobius"/>
    </source>
</evidence>
<dbReference type="GO" id="GO:0006646">
    <property type="term" value="P:phosphatidylethanolamine biosynthetic process"/>
    <property type="evidence" value="ECO:0007669"/>
    <property type="project" value="TreeGrafter"/>
</dbReference>
<evidence type="ECO:0000256" key="14">
    <source>
        <dbReference type="ARBA" id="ARBA00023098"/>
    </source>
</evidence>
<keyword evidence="14" id="KW-0443">Lipid metabolism</keyword>
<comment type="cofactor">
    <cofactor evidence="1">
        <name>Mn(2+)</name>
        <dbReference type="ChEBI" id="CHEBI:29035"/>
    </cofactor>
</comment>
<feature type="transmembrane region" description="Helical" evidence="27">
    <location>
        <begin position="266"/>
        <end position="289"/>
    </location>
</feature>
<evidence type="ECO:0000256" key="19">
    <source>
        <dbReference type="ARBA" id="ARBA00037891"/>
    </source>
</evidence>
<feature type="transmembrane region" description="Helical" evidence="27">
    <location>
        <begin position="131"/>
        <end position="149"/>
    </location>
</feature>
<dbReference type="InterPro" id="IPR048254">
    <property type="entry name" value="CDP_ALCOHOL_P_TRANSF_CS"/>
</dbReference>
<comment type="cofactor">
    <cofactor evidence="2">
        <name>Mg(2+)</name>
        <dbReference type="ChEBI" id="CHEBI:18420"/>
    </cofactor>
</comment>
<dbReference type="Pfam" id="PF01066">
    <property type="entry name" value="CDP-OH_P_transf"/>
    <property type="match status" value="1"/>
</dbReference>